<sequence length="575" mass="62329">MTNLQSLYGTDIAPLKASKLKAGPISLTLENGILRHVKLNGSEIIRSIAFLVRDADWGTLAPDIDNLIIDERSDQLVISYSAQYQSGDALLNVDISIDASAGGLKMLANGVANGKFETNRAGFTVLHPIKDVAGCPVEIQHSDGSVEHGNFPALIEPWQPFVDINAITHQAGNHTIRCQLVGDTFEMEDQRQWGDASFKTYNRPLAQPWPYTIADGDSVEQSVSLTWAQKPAIVAPEFLERCIDANFPEMALVISPEDAVRLAANPNDLNVVQPQRLLCHLDTQLGDLRDQFNAFAHAQSCCPDVVYDLELIIANDDNLDQIATVMNSTGFSPDSVMICPSVDRQSTPPGSEWPDCPPLEIIHKAGESAFPNLKRGGGMVSFFPELNRKRPPIEMLDFVSHGLCPIVHAADDFSVMETLETIAHITTSARAIIGTLPYRIGPATIAMRQNPYGNRTIPNPNNDRVCMTDNDPRHRAKFGAAYVVGLATALAQSGISVWTPAYLYGPRGLIGSKGCWPIAEPLAALAKMAGQGVKKADISDGRALLSSRKMKIVANLTPLQNDGLAPFGVDISPVL</sequence>
<organism evidence="3 4">
    <name type="scientific">Paramylibacter ulvae</name>
    <dbReference type="NCBI Taxonomy" id="1651968"/>
    <lineage>
        <taxon>Bacteria</taxon>
        <taxon>Pseudomonadati</taxon>
        <taxon>Pseudomonadota</taxon>
        <taxon>Alphaproteobacteria</taxon>
        <taxon>Rhodobacterales</taxon>
        <taxon>Paracoccaceae</taxon>
        <taxon>Paramylibacter</taxon>
    </lineage>
</organism>
<protein>
    <submittedName>
        <fullName evidence="3">Uncharacterized protein</fullName>
    </submittedName>
</protein>
<evidence type="ECO:0000259" key="2">
    <source>
        <dbReference type="Pfam" id="PF25838"/>
    </source>
</evidence>
<dbReference type="Pfam" id="PF25838">
    <property type="entry name" value="Apionate_lact_M"/>
    <property type="match status" value="1"/>
</dbReference>
<evidence type="ECO:0000313" key="3">
    <source>
        <dbReference type="EMBL" id="GHA44220.1"/>
    </source>
</evidence>
<gene>
    <name evidence="3" type="ORF">GCM10008927_06240</name>
</gene>
<proteinExistence type="predicted"/>
<dbReference type="Proteomes" id="UP000634455">
    <property type="component" value="Unassembled WGS sequence"/>
</dbReference>
<comment type="caution">
    <text evidence="3">The sequence shown here is derived from an EMBL/GenBank/DDBJ whole genome shotgun (WGS) entry which is preliminary data.</text>
</comment>
<dbReference type="EMBL" id="BMZF01000001">
    <property type="protein sequence ID" value="GHA44220.1"/>
    <property type="molecule type" value="Genomic_DNA"/>
</dbReference>
<keyword evidence="4" id="KW-1185">Reference proteome</keyword>
<reference evidence="4" key="1">
    <citation type="journal article" date="2019" name="Int. J. Syst. Evol. Microbiol.">
        <title>The Global Catalogue of Microorganisms (GCM) 10K type strain sequencing project: providing services to taxonomists for standard genome sequencing and annotation.</title>
        <authorList>
            <consortium name="The Broad Institute Genomics Platform"/>
            <consortium name="The Broad Institute Genome Sequencing Center for Infectious Disease"/>
            <person name="Wu L."/>
            <person name="Ma J."/>
        </authorList>
    </citation>
    <scope>NUCLEOTIDE SEQUENCE [LARGE SCALE GENOMIC DNA]</scope>
    <source>
        <strain evidence="4">KCTC 32465</strain>
    </source>
</reference>
<name>A0ABQ3CUR5_9RHOB</name>
<dbReference type="RefSeq" id="WP_189639094.1">
    <property type="nucleotide sequence ID" value="NZ_BMZF01000001.1"/>
</dbReference>
<dbReference type="Pfam" id="PF25837">
    <property type="entry name" value="Apionate_lact_N"/>
    <property type="match status" value="1"/>
</dbReference>
<feature type="domain" description="D-apionate lactonase TIM barrel" evidence="2">
    <location>
        <begin position="250"/>
        <end position="530"/>
    </location>
</feature>
<accession>A0ABQ3CUR5</accession>
<feature type="domain" description="D-apionate lactonase N-terminal" evidence="1">
    <location>
        <begin position="7"/>
        <end position="229"/>
    </location>
</feature>
<evidence type="ECO:0000313" key="4">
    <source>
        <dbReference type="Proteomes" id="UP000634455"/>
    </source>
</evidence>
<evidence type="ECO:0000259" key="1">
    <source>
        <dbReference type="Pfam" id="PF25837"/>
    </source>
</evidence>
<dbReference type="InterPro" id="IPR058787">
    <property type="entry name" value="ApnL_M"/>
</dbReference>
<dbReference type="InterPro" id="IPR058788">
    <property type="entry name" value="ApnL_N"/>
</dbReference>